<protein>
    <recommendedName>
        <fullName evidence="3">YbjN domain-containing protein</fullName>
    </recommendedName>
</protein>
<dbReference type="EMBL" id="QBMC01000133">
    <property type="protein sequence ID" value="PZO13082.1"/>
    <property type="molecule type" value="Genomic_DNA"/>
</dbReference>
<name>A0A2W4TWF4_9CYAN</name>
<accession>A0A2W4TWF4</accession>
<dbReference type="AlphaFoldDB" id="A0A2W4TWF4"/>
<evidence type="ECO:0000313" key="2">
    <source>
        <dbReference type="Proteomes" id="UP000249354"/>
    </source>
</evidence>
<reference evidence="1 2" key="2">
    <citation type="submission" date="2018-06" db="EMBL/GenBank/DDBJ databases">
        <title>Metagenomic assembly of (sub)arctic Cyanobacteria and their associated microbiome from non-axenic cultures.</title>
        <authorList>
            <person name="Baurain D."/>
        </authorList>
    </citation>
    <scope>NUCLEOTIDE SEQUENCE [LARGE SCALE GENOMIC DNA]</scope>
    <source>
        <strain evidence="1">ULC129bin1</strain>
    </source>
</reference>
<gene>
    <name evidence="1" type="ORF">DCF25_16595</name>
</gene>
<proteinExistence type="predicted"/>
<evidence type="ECO:0008006" key="3">
    <source>
        <dbReference type="Google" id="ProtNLM"/>
    </source>
</evidence>
<organism evidence="1 2">
    <name type="scientific">Leptolyngbya foveolarum</name>
    <dbReference type="NCBI Taxonomy" id="47253"/>
    <lineage>
        <taxon>Bacteria</taxon>
        <taxon>Bacillati</taxon>
        <taxon>Cyanobacteriota</taxon>
        <taxon>Cyanophyceae</taxon>
        <taxon>Leptolyngbyales</taxon>
        <taxon>Leptolyngbyaceae</taxon>
        <taxon>Leptolyngbya group</taxon>
        <taxon>Leptolyngbya</taxon>
    </lineage>
</organism>
<comment type="caution">
    <text evidence="1">The sequence shown here is derived from an EMBL/GenBank/DDBJ whole genome shotgun (WGS) entry which is preliminary data.</text>
</comment>
<sequence>MKLPILRSDLSLNAEPTALTHRCDADVHDEAFSINCLLRTVRVEESACLLSKINYCFPATPAVSISTAMRHADCLNRLLSQSKAYVVEDIDGDHGYFLQLDSVLQGDTHQEQVSTFLAGVTQDLEIMLKYFQLEAHKPRSESLSTVSEGCNTASLQTKVSMVASL</sequence>
<evidence type="ECO:0000313" key="1">
    <source>
        <dbReference type="EMBL" id="PZO13082.1"/>
    </source>
</evidence>
<reference evidence="2" key="1">
    <citation type="submission" date="2018-04" db="EMBL/GenBank/DDBJ databases">
        <authorList>
            <person name="Cornet L."/>
        </authorList>
    </citation>
    <scope>NUCLEOTIDE SEQUENCE [LARGE SCALE GENOMIC DNA]</scope>
</reference>
<dbReference type="Proteomes" id="UP000249354">
    <property type="component" value="Unassembled WGS sequence"/>
</dbReference>